<keyword evidence="1" id="KW-0732">Signal</keyword>
<dbReference type="AlphaFoldDB" id="A0A371CRE8"/>
<reference evidence="2 3" key="1">
    <citation type="journal article" date="2018" name="Biotechnol. Biofuels">
        <title>Integrative visual omics of the white-rot fungus Polyporus brumalis exposes the biotechnological potential of its oxidative enzymes for delignifying raw plant biomass.</title>
        <authorList>
            <person name="Miyauchi S."/>
            <person name="Rancon A."/>
            <person name="Drula E."/>
            <person name="Hage H."/>
            <person name="Chaduli D."/>
            <person name="Favel A."/>
            <person name="Grisel S."/>
            <person name="Henrissat B."/>
            <person name="Herpoel-Gimbert I."/>
            <person name="Ruiz-Duenas F.J."/>
            <person name="Chevret D."/>
            <person name="Hainaut M."/>
            <person name="Lin J."/>
            <person name="Wang M."/>
            <person name="Pangilinan J."/>
            <person name="Lipzen A."/>
            <person name="Lesage-Meessen L."/>
            <person name="Navarro D."/>
            <person name="Riley R."/>
            <person name="Grigoriev I.V."/>
            <person name="Zhou S."/>
            <person name="Raouche S."/>
            <person name="Rosso M.N."/>
        </authorList>
    </citation>
    <scope>NUCLEOTIDE SEQUENCE [LARGE SCALE GENOMIC DNA]</scope>
    <source>
        <strain evidence="2 3">BRFM 1820</strain>
    </source>
</reference>
<dbReference type="Proteomes" id="UP000256964">
    <property type="component" value="Unassembled WGS sequence"/>
</dbReference>
<gene>
    <name evidence="2" type="ORF">OH76DRAFT_1362024</name>
</gene>
<dbReference type="STRING" id="139420.A0A371CRE8"/>
<protein>
    <submittedName>
        <fullName evidence="2">Uncharacterized protein</fullName>
    </submittedName>
</protein>
<organism evidence="2 3">
    <name type="scientific">Lentinus brumalis</name>
    <dbReference type="NCBI Taxonomy" id="2498619"/>
    <lineage>
        <taxon>Eukaryota</taxon>
        <taxon>Fungi</taxon>
        <taxon>Dikarya</taxon>
        <taxon>Basidiomycota</taxon>
        <taxon>Agaricomycotina</taxon>
        <taxon>Agaricomycetes</taxon>
        <taxon>Polyporales</taxon>
        <taxon>Polyporaceae</taxon>
        <taxon>Lentinus</taxon>
    </lineage>
</organism>
<dbReference type="EMBL" id="KZ857475">
    <property type="protein sequence ID" value="RDX42850.1"/>
    <property type="molecule type" value="Genomic_DNA"/>
</dbReference>
<evidence type="ECO:0000313" key="3">
    <source>
        <dbReference type="Proteomes" id="UP000256964"/>
    </source>
</evidence>
<feature type="chain" id="PRO_5016587938" evidence="1">
    <location>
        <begin position="22"/>
        <end position="99"/>
    </location>
</feature>
<name>A0A371CRE8_9APHY</name>
<accession>A0A371CRE8</accession>
<dbReference type="OrthoDB" id="2432613at2759"/>
<keyword evidence="3" id="KW-1185">Reference proteome</keyword>
<sequence>MSSRLFSVLLLQSALAWLVQGTIYITKPFPGSSCSGGKPCTVEWLDDGVVPLLSDIDACHVALYNGNQVLIQQISPVVVSAQHALDFTPDPKAGPNSSE</sequence>
<evidence type="ECO:0000256" key="1">
    <source>
        <dbReference type="SAM" id="SignalP"/>
    </source>
</evidence>
<feature type="signal peptide" evidence="1">
    <location>
        <begin position="1"/>
        <end position="21"/>
    </location>
</feature>
<evidence type="ECO:0000313" key="2">
    <source>
        <dbReference type="EMBL" id="RDX42850.1"/>
    </source>
</evidence>
<proteinExistence type="predicted"/>